<dbReference type="InterPro" id="IPR052740">
    <property type="entry name" value="CE4"/>
</dbReference>
<dbReference type="PANTHER" id="PTHR45985">
    <property type="match status" value="1"/>
</dbReference>
<dbReference type="PANTHER" id="PTHR45985:SF8">
    <property type="entry name" value="CHITIN DEACETYLASE-LIKE 9, ISOFORM A"/>
    <property type="match status" value="1"/>
</dbReference>
<sequence>MKLNGFSIVIFTVLVHNALTVPQITKRDSQLAETCNPTVCKPPNCRCASTTLDDKIPIQQIPQLVTLTFDDAVTALNYEYVEEAINGRVNPDGCPAAATFFVSHEYTDYSKVHNLWADGHEIALHSITHNHLSSHWKNVTVDDLIAEFGGQREMMAHFAKINYDDIKGMRLPLFELSGNTSFEAMVKVGLEYDSSWPTQHFISPGLWPYSLDYQSIQDCPIGKCPTASVPGAWVTPLLNWVDSEGYKCAMVDACGYLPGEDVESLVEWMIKNFEHNYNTNRAPFGVYIHAAWFLKGENYFEAYKKFLDYMDSLPDVYFVSSHRALQYTRNPRAGKPFDKCEPLRTPSCVPKLCQLVKQTTREERWMTSCSPCPAVYPWLGNPLGENK</sequence>
<keyword evidence="4" id="KW-1185">Reference proteome</keyword>
<evidence type="ECO:0000313" key="3">
    <source>
        <dbReference type="EMBL" id="KAJ6646914.1"/>
    </source>
</evidence>
<dbReference type="InterPro" id="IPR011330">
    <property type="entry name" value="Glyco_hydro/deAcase_b/a-brl"/>
</dbReference>
<name>A0A9Q0S6D9_9DIPT</name>
<protein>
    <submittedName>
        <fullName evidence="3">Chitin deacetylase 8</fullName>
    </submittedName>
</protein>
<gene>
    <name evidence="3" type="primary">CDA8_1</name>
    <name evidence="3" type="ORF">Bhyg_02128</name>
</gene>
<dbReference type="Gene3D" id="3.20.20.370">
    <property type="entry name" value="Glycoside hydrolase/deacetylase"/>
    <property type="match status" value="1"/>
</dbReference>
<dbReference type="AlphaFoldDB" id="A0A9Q0S6D9"/>
<evidence type="ECO:0000256" key="1">
    <source>
        <dbReference type="SAM" id="SignalP"/>
    </source>
</evidence>
<comment type="caution">
    <text evidence="3">The sequence shown here is derived from an EMBL/GenBank/DDBJ whole genome shotgun (WGS) entry which is preliminary data.</text>
</comment>
<dbReference type="OrthoDB" id="504708at2759"/>
<dbReference type="CDD" id="cd10975">
    <property type="entry name" value="CE4_CDA_like_2"/>
    <property type="match status" value="1"/>
</dbReference>
<evidence type="ECO:0000259" key="2">
    <source>
        <dbReference type="Pfam" id="PF01522"/>
    </source>
</evidence>
<feature type="domain" description="NodB homology" evidence="2">
    <location>
        <begin position="63"/>
        <end position="158"/>
    </location>
</feature>
<keyword evidence="1" id="KW-0732">Signal</keyword>
<organism evidence="3 4">
    <name type="scientific">Pseudolycoriella hygida</name>
    <dbReference type="NCBI Taxonomy" id="35572"/>
    <lineage>
        <taxon>Eukaryota</taxon>
        <taxon>Metazoa</taxon>
        <taxon>Ecdysozoa</taxon>
        <taxon>Arthropoda</taxon>
        <taxon>Hexapoda</taxon>
        <taxon>Insecta</taxon>
        <taxon>Pterygota</taxon>
        <taxon>Neoptera</taxon>
        <taxon>Endopterygota</taxon>
        <taxon>Diptera</taxon>
        <taxon>Nematocera</taxon>
        <taxon>Sciaroidea</taxon>
        <taxon>Sciaridae</taxon>
        <taxon>Pseudolycoriella</taxon>
    </lineage>
</organism>
<dbReference type="GO" id="GO:0016810">
    <property type="term" value="F:hydrolase activity, acting on carbon-nitrogen (but not peptide) bonds"/>
    <property type="evidence" value="ECO:0007669"/>
    <property type="project" value="InterPro"/>
</dbReference>
<dbReference type="GO" id="GO:0005975">
    <property type="term" value="P:carbohydrate metabolic process"/>
    <property type="evidence" value="ECO:0007669"/>
    <property type="project" value="InterPro"/>
</dbReference>
<feature type="signal peptide" evidence="1">
    <location>
        <begin position="1"/>
        <end position="20"/>
    </location>
</feature>
<dbReference type="InterPro" id="IPR002509">
    <property type="entry name" value="NODB_dom"/>
</dbReference>
<feature type="chain" id="PRO_5040401420" evidence="1">
    <location>
        <begin position="21"/>
        <end position="387"/>
    </location>
</feature>
<dbReference type="SUPFAM" id="SSF88713">
    <property type="entry name" value="Glycoside hydrolase/deacetylase"/>
    <property type="match status" value="1"/>
</dbReference>
<accession>A0A9Q0S6D9</accession>
<evidence type="ECO:0000313" key="4">
    <source>
        <dbReference type="Proteomes" id="UP001151699"/>
    </source>
</evidence>
<reference evidence="3" key="1">
    <citation type="submission" date="2022-07" db="EMBL/GenBank/DDBJ databases">
        <authorList>
            <person name="Trinca V."/>
            <person name="Uliana J.V.C."/>
            <person name="Torres T.T."/>
            <person name="Ward R.J."/>
            <person name="Monesi N."/>
        </authorList>
    </citation>
    <scope>NUCLEOTIDE SEQUENCE</scope>
    <source>
        <strain evidence="3">HSMRA1968</strain>
        <tissue evidence="3">Whole embryos</tissue>
    </source>
</reference>
<proteinExistence type="predicted"/>
<dbReference type="Pfam" id="PF01522">
    <property type="entry name" value="Polysacc_deac_1"/>
    <property type="match status" value="1"/>
</dbReference>
<dbReference type="Proteomes" id="UP001151699">
    <property type="component" value="Chromosome A"/>
</dbReference>
<dbReference type="EMBL" id="WJQU01000001">
    <property type="protein sequence ID" value="KAJ6646914.1"/>
    <property type="molecule type" value="Genomic_DNA"/>
</dbReference>